<dbReference type="Proteomes" id="UP000504608">
    <property type="component" value="Unplaced"/>
</dbReference>
<evidence type="ECO:0000256" key="2">
    <source>
        <dbReference type="ARBA" id="ARBA00009995"/>
    </source>
</evidence>
<dbReference type="AlphaFoldDB" id="A0A6J1IW98"/>
<accession>A0A6J1IW98</accession>
<keyword evidence="7" id="KW-1185">Reference proteome</keyword>
<keyword evidence="3 5" id="KW-0328">Glycosyltransferase</keyword>
<dbReference type="PANTHER" id="PTHR48046">
    <property type="entry name" value="UDP-GLYCOSYLTRANSFERASE 72E1"/>
    <property type="match status" value="1"/>
</dbReference>
<comment type="similarity">
    <text evidence="2 5">Belongs to the UDP-glycosyltransferase family.</text>
</comment>
<reference evidence="8" key="1">
    <citation type="submission" date="2025-08" db="UniProtKB">
        <authorList>
            <consortium name="RefSeq"/>
        </authorList>
    </citation>
    <scope>IDENTIFICATION</scope>
    <source>
        <tissue evidence="8">Young leaves</tissue>
    </source>
</reference>
<dbReference type="PROSITE" id="PS00375">
    <property type="entry name" value="UDPGT"/>
    <property type="match status" value="1"/>
</dbReference>
<dbReference type="GeneID" id="111479797"/>
<dbReference type="CDD" id="cd03784">
    <property type="entry name" value="GT1_Gtf-like"/>
    <property type="match status" value="1"/>
</dbReference>
<evidence type="ECO:0000313" key="7">
    <source>
        <dbReference type="Proteomes" id="UP000504608"/>
    </source>
</evidence>
<dbReference type="InterPro" id="IPR002213">
    <property type="entry name" value="UDP_glucos_trans"/>
</dbReference>
<evidence type="ECO:0000256" key="5">
    <source>
        <dbReference type="RuleBase" id="RU003718"/>
    </source>
</evidence>
<dbReference type="GO" id="GO:0008194">
    <property type="term" value="F:UDP-glycosyltransferase activity"/>
    <property type="evidence" value="ECO:0007669"/>
    <property type="project" value="InterPro"/>
</dbReference>
<dbReference type="PANTHER" id="PTHR48046:SF1">
    <property type="entry name" value="GLYCOSYLTRANSFERASE-RELATED"/>
    <property type="match status" value="1"/>
</dbReference>
<dbReference type="KEGG" id="cmax:111479797"/>
<proteinExistence type="inferred from homology"/>
<dbReference type="OrthoDB" id="5835829at2759"/>
<dbReference type="Gene3D" id="3.40.50.2000">
    <property type="entry name" value="Glycogen Phosphorylase B"/>
    <property type="match status" value="2"/>
</dbReference>
<keyword evidence="4 5" id="KW-0808">Transferase</keyword>
<evidence type="ECO:0000256" key="3">
    <source>
        <dbReference type="ARBA" id="ARBA00022676"/>
    </source>
</evidence>
<dbReference type="FunFam" id="3.40.50.2000:FF:000056">
    <property type="entry name" value="Glycosyltransferase"/>
    <property type="match status" value="1"/>
</dbReference>
<organism evidence="7 8">
    <name type="scientific">Cucurbita maxima</name>
    <name type="common">Pumpkin</name>
    <name type="synonym">Winter squash</name>
    <dbReference type="NCBI Taxonomy" id="3661"/>
    <lineage>
        <taxon>Eukaryota</taxon>
        <taxon>Viridiplantae</taxon>
        <taxon>Streptophyta</taxon>
        <taxon>Embryophyta</taxon>
        <taxon>Tracheophyta</taxon>
        <taxon>Spermatophyta</taxon>
        <taxon>Magnoliopsida</taxon>
        <taxon>eudicotyledons</taxon>
        <taxon>Gunneridae</taxon>
        <taxon>Pentapetalae</taxon>
        <taxon>rosids</taxon>
        <taxon>fabids</taxon>
        <taxon>Cucurbitales</taxon>
        <taxon>Cucurbitaceae</taxon>
        <taxon>Cucurbiteae</taxon>
        <taxon>Cucurbita</taxon>
    </lineage>
</organism>
<evidence type="ECO:0000256" key="6">
    <source>
        <dbReference type="RuleBase" id="RU362057"/>
    </source>
</evidence>
<dbReference type="Pfam" id="PF00201">
    <property type="entry name" value="UDPGT"/>
    <property type="match status" value="1"/>
</dbReference>
<dbReference type="SUPFAM" id="SSF53756">
    <property type="entry name" value="UDP-Glycosyltransferase/glycogen phosphorylase"/>
    <property type="match status" value="1"/>
</dbReference>
<dbReference type="RefSeq" id="XP_022980430.1">
    <property type="nucleotide sequence ID" value="XM_023124662.1"/>
</dbReference>
<name>A0A6J1IW98_CUCMA</name>
<comment type="pathway">
    <text evidence="1">Secondary metabolite biosynthesis; terpenoid biosynthesis.</text>
</comment>
<protein>
    <recommendedName>
        <fullName evidence="6">Glycosyltransferase</fullName>
        <ecNumber evidence="6">2.4.1.-</ecNumber>
    </recommendedName>
</protein>
<evidence type="ECO:0000256" key="1">
    <source>
        <dbReference type="ARBA" id="ARBA00004721"/>
    </source>
</evidence>
<dbReference type="EC" id="2.4.1.-" evidence="6"/>
<sequence length="495" mass="54156">MDSPTHVALISSPGMGHLFPSLELATRLSTRHHLTLTVFLVTSHSSSAENNVVAAAEAAGLFTVVELPPADMSDVTDFTVVGRLAITMRRHVPALRSAISALTSRPSALIADIFSTEAFAVADEFHMAKYVFVASNAWFLALTIYAQVLDKQIVGQYVDQKKPLQIPGCEPVRPCDVVDPMLDRTEFQYYEYVKVGMAIASSHGVLVNSWDELQGRALASFKDRSLLGRVMKAPVYSIGPIVRHFGSGKDGSSELFNWLRKQPGKSVIYVSFGSGGTLSFEQMTEMAHGLELSRQRFVWVVRPPTVRSDAMFFTIGDGSDDQSKARFLPEGFLERTSEVGFLVSMWAEQTAVLGSPAVGGFFTHGGWNSSLEGITKGVPMIVWPLYAEQRMNATMLADEMGVAVRPKELPGNAVIGREEIAAMVRKIMAAEDEEGKAIRAKVEELQRSAEKACAQGGSSYQNFARVVKLFGRYVVIIIIQRPGLNYRHTAKLAGS</sequence>
<gene>
    <name evidence="8" type="primary">LOC111479797</name>
</gene>
<dbReference type="InterPro" id="IPR035595">
    <property type="entry name" value="UDP_glycos_trans_CS"/>
</dbReference>
<evidence type="ECO:0000313" key="8">
    <source>
        <dbReference type="RefSeq" id="XP_022980430.1"/>
    </source>
</evidence>
<evidence type="ECO:0000256" key="4">
    <source>
        <dbReference type="ARBA" id="ARBA00022679"/>
    </source>
</evidence>